<gene>
    <name evidence="1" type="ORF">GCM10009114_10460</name>
</gene>
<dbReference type="Proteomes" id="UP001500359">
    <property type="component" value="Unassembled WGS sequence"/>
</dbReference>
<proteinExistence type="predicted"/>
<accession>A0ABN1LEV1</accession>
<name>A0ABN1LEV1_9ALTE</name>
<evidence type="ECO:0000313" key="2">
    <source>
        <dbReference type="Proteomes" id="UP001500359"/>
    </source>
</evidence>
<comment type="caution">
    <text evidence="1">The sequence shown here is derived from an EMBL/GenBank/DDBJ whole genome shotgun (WGS) entry which is preliminary data.</text>
</comment>
<evidence type="ECO:0000313" key="1">
    <source>
        <dbReference type="EMBL" id="GAA0854492.1"/>
    </source>
</evidence>
<sequence>MTKVLLLDFAKIIILRDDIAEIVVDEGVEMTSAMVDQYHTCLIENLLSPFSVLINKINTYTYDFQAQLKIGTIENIHAMAVVTYSRHAELATDVMDKTMPRENKWNMQLFSERNVALEWLKEQQSDL</sequence>
<organism evidence="1 2">
    <name type="scientific">Aliiglaciecola litoralis</name>
    <dbReference type="NCBI Taxonomy" id="582857"/>
    <lineage>
        <taxon>Bacteria</taxon>
        <taxon>Pseudomonadati</taxon>
        <taxon>Pseudomonadota</taxon>
        <taxon>Gammaproteobacteria</taxon>
        <taxon>Alteromonadales</taxon>
        <taxon>Alteromonadaceae</taxon>
        <taxon>Aliiglaciecola</taxon>
    </lineage>
</organism>
<dbReference type="RefSeq" id="WP_343857238.1">
    <property type="nucleotide sequence ID" value="NZ_BAAAFD010000002.1"/>
</dbReference>
<evidence type="ECO:0008006" key="3">
    <source>
        <dbReference type="Google" id="ProtNLM"/>
    </source>
</evidence>
<reference evidence="1 2" key="1">
    <citation type="journal article" date="2019" name="Int. J. Syst. Evol. Microbiol.">
        <title>The Global Catalogue of Microorganisms (GCM) 10K type strain sequencing project: providing services to taxonomists for standard genome sequencing and annotation.</title>
        <authorList>
            <consortium name="The Broad Institute Genomics Platform"/>
            <consortium name="The Broad Institute Genome Sequencing Center for Infectious Disease"/>
            <person name="Wu L."/>
            <person name="Ma J."/>
        </authorList>
    </citation>
    <scope>NUCLEOTIDE SEQUENCE [LARGE SCALE GENOMIC DNA]</scope>
    <source>
        <strain evidence="1 2">JCM 15896</strain>
    </source>
</reference>
<keyword evidence="2" id="KW-1185">Reference proteome</keyword>
<protein>
    <recommendedName>
        <fullName evidence="3">STAS/SEC14 domain-containing protein</fullName>
    </recommendedName>
</protein>
<dbReference type="EMBL" id="BAAAFD010000002">
    <property type="protein sequence ID" value="GAA0854492.1"/>
    <property type="molecule type" value="Genomic_DNA"/>
</dbReference>